<sequence length="206" mass="23986">MLKRDALLRIYKSFILPVLEYACEVWDGCSQADSEKLERAQLEAARIITGLPSYTRKEFLYFETELELLSDRRAKRNLQLLYKIKNNMTPSYLSNLLPPSVGNNNPYPLRNKDNFRIPNYRLSSTINSFFPSTLRNWNNLDDNVKSLSLSSFKLALSQPISTSLPCYYNYGERKFNIIHTKLRYKCSSLKDDLFRVNLAEDSICVN</sequence>
<dbReference type="EMBL" id="NSIT01000251">
    <property type="protein sequence ID" value="PJE78142.1"/>
    <property type="molecule type" value="Genomic_DNA"/>
</dbReference>
<reference evidence="1" key="1">
    <citation type="journal article" date="2017" name="Appl. Environ. Microbiol.">
        <title>Molecular characterization of an Endozoicomonas-like organism causing infection in king scallop Pecten maximus L.</title>
        <authorList>
            <person name="Cano I."/>
            <person name="van Aerle R."/>
            <person name="Ross S."/>
            <person name="Verner-Jeffreys D.W."/>
            <person name="Paley R.K."/>
            <person name="Rimmer G."/>
            <person name="Ryder D."/>
            <person name="Hooper P."/>
            <person name="Stone D."/>
            <person name="Feist S.W."/>
        </authorList>
    </citation>
    <scope>NUCLEOTIDE SEQUENCE</scope>
</reference>
<dbReference type="AlphaFoldDB" id="A0A2H9T4K2"/>
<proteinExistence type="predicted"/>
<protein>
    <submittedName>
        <fullName evidence="1">Uncharacterized protein</fullName>
    </submittedName>
</protein>
<evidence type="ECO:0000313" key="1">
    <source>
        <dbReference type="EMBL" id="PJE78142.1"/>
    </source>
</evidence>
<accession>A0A2H9T4K2</accession>
<name>A0A2H9T4K2_9ZZZZ</name>
<gene>
    <name evidence="1" type="ORF">CI610_02927</name>
</gene>
<comment type="caution">
    <text evidence="1">The sequence shown here is derived from an EMBL/GenBank/DDBJ whole genome shotgun (WGS) entry which is preliminary data.</text>
</comment>
<organism evidence="1">
    <name type="scientific">invertebrate metagenome</name>
    <dbReference type="NCBI Taxonomy" id="1711999"/>
    <lineage>
        <taxon>unclassified sequences</taxon>
        <taxon>metagenomes</taxon>
        <taxon>organismal metagenomes</taxon>
    </lineage>
</organism>